<dbReference type="Proteomes" id="UP001056649">
    <property type="component" value="Chromosome"/>
</dbReference>
<evidence type="ECO:0000313" key="2">
    <source>
        <dbReference type="EMBL" id="USF87668.1"/>
    </source>
</evidence>
<name>A0A9J6ZY42_9GAMM</name>
<keyword evidence="3" id="KW-1185">Reference proteome</keyword>
<dbReference type="AlphaFoldDB" id="A0A9J6ZY42"/>
<sequence>MVECPPSAEKGNEKGNVAGSNDQKPETYWSDYETSSKMSCASWMRRKFSLPIIKVKTIWYGKGAAEALQLFEIHGRDKNLLSSSKLPVNLLKVGHDGHTNTDAAFSGEEPTAQEAE</sequence>
<accession>A0A9J6ZY42</accession>
<evidence type="ECO:0000313" key="3">
    <source>
        <dbReference type="Proteomes" id="UP001056649"/>
    </source>
</evidence>
<dbReference type="KEGG" id="eps:L0Y14_00020"/>
<feature type="region of interest" description="Disordered" evidence="1">
    <location>
        <begin position="1"/>
        <end position="28"/>
    </location>
</feature>
<reference evidence="2" key="1">
    <citation type="journal article" date="2022" name="Mol. Ecol. Resour.">
        <title>The complete and closed genome of the facultative generalist Candidatus Endoriftia persephone from deep-sea hydrothermal vents.</title>
        <authorList>
            <person name="de Oliveira A.L."/>
            <person name="Srivastava A."/>
            <person name="Espada-Hinojosa S."/>
            <person name="Bright M."/>
        </authorList>
    </citation>
    <scope>NUCLEOTIDE SEQUENCE</scope>
    <source>
        <strain evidence="2">Tica-EPR-9o50.N</strain>
    </source>
</reference>
<proteinExistence type="predicted"/>
<organism evidence="2 3">
    <name type="scientific">Candidatus Endoriftia persephonae</name>
    <dbReference type="NCBI Taxonomy" id="393765"/>
    <lineage>
        <taxon>Bacteria</taxon>
        <taxon>Pseudomonadati</taxon>
        <taxon>Pseudomonadota</taxon>
        <taxon>Gammaproteobacteria</taxon>
        <taxon>Chromatiales</taxon>
        <taxon>Sedimenticolaceae</taxon>
        <taxon>Candidatus Endoriftia</taxon>
    </lineage>
</organism>
<protein>
    <submittedName>
        <fullName evidence="2">Uncharacterized protein</fullName>
    </submittedName>
</protein>
<evidence type="ECO:0000256" key="1">
    <source>
        <dbReference type="SAM" id="MobiDB-lite"/>
    </source>
</evidence>
<gene>
    <name evidence="2" type="ORF">L0Y14_00020</name>
</gene>
<dbReference type="RefSeq" id="WP_138921860.1">
    <property type="nucleotide sequence ID" value="NZ_CP090569.1"/>
</dbReference>
<dbReference type="EMBL" id="CP090569">
    <property type="protein sequence ID" value="USF87668.1"/>
    <property type="molecule type" value="Genomic_DNA"/>
</dbReference>